<evidence type="ECO:0000313" key="1">
    <source>
        <dbReference type="EMBL" id="KAJ7047957.1"/>
    </source>
</evidence>
<organism evidence="1 2">
    <name type="scientific">Mycena alexandri</name>
    <dbReference type="NCBI Taxonomy" id="1745969"/>
    <lineage>
        <taxon>Eukaryota</taxon>
        <taxon>Fungi</taxon>
        <taxon>Dikarya</taxon>
        <taxon>Basidiomycota</taxon>
        <taxon>Agaricomycotina</taxon>
        <taxon>Agaricomycetes</taxon>
        <taxon>Agaricomycetidae</taxon>
        <taxon>Agaricales</taxon>
        <taxon>Marasmiineae</taxon>
        <taxon>Mycenaceae</taxon>
        <taxon>Mycena</taxon>
    </lineage>
</organism>
<proteinExistence type="predicted"/>
<dbReference type="SUPFAM" id="SSF53098">
    <property type="entry name" value="Ribonuclease H-like"/>
    <property type="match status" value="1"/>
</dbReference>
<name>A0AAD6TLS3_9AGAR</name>
<dbReference type="EMBL" id="JARJCM010000001">
    <property type="protein sequence ID" value="KAJ7047957.1"/>
    <property type="molecule type" value="Genomic_DNA"/>
</dbReference>
<dbReference type="InterPro" id="IPR012337">
    <property type="entry name" value="RNaseH-like_sf"/>
</dbReference>
<accession>A0AAD6TLS3</accession>
<reference evidence="1" key="1">
    <citation type="submission" date="2023-03" db="EMBL/GenBank/DDBJ databases">
        <title>Massive genome expansion in bonnet fungi (Mycena s.s.) driven by repeated elements and novel gene families across ecological guilds.</title>
        <authorList>
            <consortium name="Lawrence Berkeley National Laboratory"/>
            <person name="Harder C.B."/>
            <person name="Miyauchi S."/>
            <person name="Viragh M."/>
            <person name="Kuo A."/>
            <person name="Thoen E."/>
            <person name="Andreopoulos B."/>
            <person name="Lu D."/>
            <person name="Skrede I."/>
            <person name="Drula E."/>
            <person name="Henrissat B."/>
            <person name="Morin E."/>
            <person name="Kohler A."/>
            <person name="Barry K."/>
            <person name="LaButti K."/>
            <person name="Morin E."/>
            <person name="Salamov A."/>
            <person name="Lipzen A."/>
            <person name="Mereny Z."/>
            <person name="Hegedus B."/>
            <person name="Baldrian P."/>
            <person name="Stursova M."/>
            <person name="Weitz H."/>
            <person name="Taylor A."/>
            <person name="Grigoriev I.V."/>
            <person name="Nagy L.G."/>
            <person name="Martin F."/>
            <person name="Kauserud H."/>
        </authorList>
    </citation>
    <scope>NUCLEOTIDE SEQUENCE</scope>
    <source>
        <strain evidence="1">CBHHK200</strain>
    </source>
</reference>
<gene>
    <name evidence="1" type="ORF">C8F04DRAFT_936363</name>
</gene>
<keyword evidence="2" id="KW-1185">Reference proteome</keyword>
<sequence length="178" mass="20293">IHQFSFAIIHSTTIVLPAWRKACKDHSMQSRLIPRDVCTRWNSLYDMLIVAIEYHEVVNSLTSDRTLSLRDYEITDLEWDILDDMVYALKDATILFSADSKSTIAHVLTTIDKIDGLITSIIVPAHRQRTLHSSIRNALKLAKKTMNCYYSVTDESNVYRIATGPSNLFLLCSKSDAR</sequence>
<dbReference type="AlphaFoldDB" id="A0AAD6TLS3"/>
<protein>
    <submittedName>
        <fullName evidence="1">Uncharacterized protein</fullName>
    </submittedName>
</protein>
<dbReference type="Proteomes" id="UP001218188">
    <property type="component" value="Unassembled WGS sequence"/>
</dbReference>
<feature type="non-terminal residue" evidence="1">
    <location>
        <position position="178"/>
    </location>
</feature>
<evidence type="ECO:0000313" key="2">
    <source>
        <dbReference type="Proteomes" id="UP001218188"/>
    </source>
</evidence>
<comment type="caution">
    <text evidence="1">The sequence shown here is derived from an EMBL/GenBank/DDBJ whole genome shotgun (WGS) entry which is preliminary data.</text>
</comment>